<keyword evidence="2" id="KW-1185">Reference proteome</keyword>
<reference evidence="1 2" key="1">
    <citation type="submission" date="2022-12" db="EMBL/GenBank/DDBJ databases">
        <title>Chromosome-level genome of Tegillarca granosa.</title>
        <authorList>
            <person name="Kim J."/>
        </authorList>
    </citation>
    <scope>NUCLEOTIDE SEQUENCE [LARGE SCALE GENOMIC DNA]</scope>
    <source>
        <strain evidence="1">Teg-2019</strain>
        <tissue evidence="1">Adductor muscle</tissue>
    </source>
</reference>
<dbReference type="Proteomes" id="UP001217089">
    <property type="component" value="Unassembled WGS sequence"/>
</dbReference>
<organism evidence="1 2">
    <name type="scientific">Tegillarca granosa</name>
    <name type="common">Malaysian cockle</name>
    <name type="synonym">Anadara granosa</name>
    <dbReference type="NCBI Taxonomy" id="220873"/>
    <lineage>
        <taxon>Eukaryota</taxon>
        <taxon>Metazoa</taxon>
        <taxon>Spiralia</taxon>
        <taxon>Lophotrochozoa</taxon>
        <taxon>Mollusca</taxon>
        <taxon>Bivalvia</taxon>
        <taxon>Autobranchia</taxon>
        <taxon>Pteriomorphia</taxon>
        <taxon>Arcoida</taxon>
        <taxon>Arcoidea</taxon>
        <taxon>Arcidae</taxon>
        <taxon>Tegillarca</taxon>
    </lineage>
</organism>
<evidence type="ECO:0000313" key="1">
    <source>
        <dbReference type="EMBL" id="KAJ8316513.1"/>
    </source>
</evidence>
<proteinExistence type="predicted"/>
<sequence length="189" mass="22730">MEMHHDKKFSDILNRFRDGETRVGFRHFNLRRHEESKQDEVRKLVMSEMRELARLFLIFRTKVAHRICDSRKIEQDEKKDEKHGLKRLVDAIFLKSVKMLLGYYTETMQDDKYQELKKFRVAYKYRSNEMYAGAGYQCTHNSLAKAIRPSNLPSEMEFMKLKCFIRSEIADTVENFIKNSYSWLRTLIV</sequence>
<name>A0ABQ9FLA8_TEGGR</name>
<dbReference type="EMBL" id="JARBDR010000327">
    <property type="protein sequence ID" value="KAJ8316513.1"/>
    <property type="molecule type" value="Genomic_DNA"/>
</dbReference>
<evidence type="ECO:0000313" key="2">
    <source>
        <dbReference type="Proteomes" id="UP001217089"/>
    </source>
</evidence>
<protein>
    <submittedName>
        <fullName evidence="1">Uncharacterized protein</fullName>
    </submittedName>
</protein>
<comment type="caution">
    <text evidence="1">The sequence shown here is derived from an EMBL/GenBank/DDBJ whole genome shotgun (WGS) entry which is preliminary data.</text>
</comment>
<gene>
    <name evidence="1" type="ORF">KUTeg_005920</name>
</gene>
<accession>A0ABQ9FLA8</accession>